<evidence type="ECO:0000313" key="2">
    <source>
        <dbReference type="EMBL" id="CDM28971.1"/>
    </source>
</evidence>
<dbReference type="Proteomes" id="UP000030686">
    <property type="component" value="Unassembled WGS sequence"/>
</dbReference>
<proteinExistence type="inferred from homology"/>
<dbReference type="OrthoDB" id="640742at2759"/>
<comment type="similarity">
    <text evidence="1">Belongs to the caleosin family.</text>
</comment>
<dbReference type="Pfam" id="PF05042">
    <property type="entry name" value="Caleosin"/>
    <property type="match status" value="1"/>
</dbReference>
<dbReference type="EMBL" id="HG792015">
    <property type="protein sequence ID" value="CDM28971.1"/>
    <property type="molecule type" value="Genomic_DNA"/>
</dbReference>
<organism evidence="2 3">
    <name type="scientific">Penicillium roqueforti (strain FM164)</name>
    <dbReference type="NCBI Taxonomy" id="1365484"/>
    <lineage>
        <taxon>Eukaryota</taxon>
        <taxon>Fungi</taxon>
        <taxon>Dikarya</taxon>
        <taxon>Ascomycota</taxon>
        <taxon>Pezizomycotina</taxon>
        <taxon>Eurotiomycetes</taxon>
        <taxon>Eurotiomycetidae</taxon>
        <taxon>Eurotiales</taxon>
        <taxon>Aspergillaceae</taxon>
        <taxon>Penicillium</taxon>
    </lineage>
</organism>
<dbReference type="InterPro" id="IPR007736">
    <property type="entry name" value="Caleosin-related"/>
</dbReference>
<evidence type="ECO:0000313" key="3">
    <source>
        <dbReference type="Proteomes" id="UP000030686"/>
    </source>
</evidence>
<keyword evidence="3" id="KW-1185">Reference proteome</keyword>
<sequence length="53" mass="6112">MPEGRFIPQLYENLFSKGESDGDGTQSFREFFQLMHGYRCAADPFGVSLQYGW</sequence>
<evidence type="ECO:0000256" key="1">
    <source>
        <dbReference type="ARBA" id="ARBA00006765"/>
    </source>
</evidence>
<gene>
    <name evidence="2" type="ORF">PROQFM164_S01g002782</name>
</gene>
<reference evidence="2" key="1">
    <citation type="journal article" date="2014" name="Nat. Commun.">
        <title>Multiple recent horizontal transfers of a large genomic region in cheese making fungi.</title>
        <authorList>
            <person name="Cheeseman K."/>
            <person name="Ropars J."/>
            <person name="Renault P."/>
            <person name="Dupont J."/>
            <person name="Gouzy J."/>
            <person name="Branca A."/>
            <person name="Abraham A.L."/>
            <person name="Ceppi M."/>
            <person name="Conseiller E."/>
            <person name="Debuchy R."/>
            <person name="Malagnac F."/>
            <person name="Goarin A."/>
            <person name="Silar P."/>
            <person name="Lacoste S."/>
            <person name="Sallet E."/>
            <person name="Bensimon A."/>
            <person name="Giraud T."/>
            <person name="Brygoo Y."/>
        </authorList>
    </citation>
    <scope>NUCLEOTIDE SEQUENCE [LARGE SCALE GENOMIC DNA]</scope>
    <source>
        <strain evidence="2">FM164</strain>
    </source>
</reference>
<name>W6PZ12_PENRF</name>
<dbReference type="STRING" id="1365484.W6PZ12"/>
<accession>W6PZ12</accession>
<protein>
    <submittedName>
        <fullName evidence="2">Genomic scaffold, ProqFM164S01</fullName>
    </submittedName>
</protein>
<dbReference type="AlphaFoldDB" id="W6PZ12"/>